<gene>
    <name evidence="7" type="ORF">GCM10010171_23580</name>
</gene>
<dbReference type="CDD" id="cd00609">
    <property type="entry name" value="AAT_like"/>
    <property type="match status" value="1"/>
</dbReference>
<dbReference type="InterPro" id="IPR015421">
    <property type="entry name" value="PyrdxlP-dep_Trfase_major"/>
</dbReference>
<accession>A0A918GD05</accession>
<evidence type="ECO:0000256" key="3">
    <source>
        <dbReference type="ARBA" id="ARBA00022576"/>
    </source>
</evidence>
<organism evidence="7 8">
    <name type="scientific">Actinokineospora fastidiosa</name>
    <dbReference type="NCBI Taxonomy" id="1816"/>
    <lineage>
        <taxon>Bacteria</taxon>
        <taxon>Bacillati</taxon>
        <taxon>Actinomycetota</taxon>
        <taxon>Actinomycetes</taxon>
        <taxon>Pseudonocardiales</taxon>
        <taxon>Pseudonocardiaceae</taxon>
        <taxon>Actinokineospora</taxon>
    </lineage>
</organism>
<proteinExistence type="inferred from homology"/>
<dbReference type="PANTHER" id="PTHR46383:SF1">
    <property type="entry name" value="ASPARTATE AMINOTRANSFERASE"/>
    <property type="match status" value="1"/>
</dbReference>
<dbReference type="Proteomes" id="UP000660680">
    <property type="component" value="Unassembled WGS sequence"/>
</dbReference>
<keyword evidence="3 7" id="KW-0032">Aminotransferase</keyword>
<dbReference type="GO" id="GO:0030170">
    <property type="term" value="F:pyridoxal phosphate binding"/>
    <property type="evidence" value="ECO:0007669"/>
    <property type="project" value="InterPro"/>
</dbReference>
<dbReference type="InterPro" id="IPR004839">
    <property type="entry name" value="Aminotransferase_I/II_large"/>
</dbReference>
<evidence type="ECO:0000256" key="5">
    <source>
        <dbReference type="ARBA" id="ARBA00022898"/>
    </source>
</evidence>
<keyword evidence="4" id="KW-0808">Transferase</keyword>
<dbReference type="InterPro" id="IPR015424">
    <property type="entry name" value="PyrdxlP-dep_Trfase"/>
</dbReference>
<evidence type="ECO:0000313" key="8">
    <source>
        <dbReference type="Proteomes" id="UP000660680"/>
    </source>
</evidence>
<dbReference type="SUPFAM" id="SSF53383">
    <property type="entry name" value="PLP-dependent transferases"/>
    <property type="match status" value="1"/>
</dbReference>
<dbReference type="GO" id="GO:0006520">
    <property type="term" value="P:amino acid metabolic process"/>
    <property type="evidence" value="ECO:0007669"/>
    <property type="project" value="InterPro"/>
</dbReference>
<evidence type="ECO:0000256" key="2">
    <source>
        <dbReference type="ARBA" id="ARBA00007441"/>
    </source>
</evidence>
<reference evidence="7" key="2">
    <citation type="submission" date="2020-09" db="EMBL/GenBank/DDBJ databases">
        <authorList>
            <person name="Sun Q."/>
            <person name="Ohkuma M."/>
        </authorList>
    </citation>
    <scope>NUCLEOTIDE SEQUENCE</scope>
    <source>
        <strain evidence="7">JCM 3276</strain>
    </source>
</reference>
<dbReference type="GO" id="GO:0008483">
    <property type="term" value="F:transaminase activity"/>
    <property type="evidence" value="ECO:0007669"/>
    <property type="project" value="UniProtKB-KW"/>
</dbReference>
<evidence type="ECO:0000313" key="7">
    <source>
        <dbReference type="EMBL" id="GGS29554.1"/>
    </source>
</evidence>
<keyword evidence="5" id="KW-0663">Pyridoxal phosphate</keyword>
<name>A0A918GD05_9PSEU</name>
<keyword evidence="8" id="KW-1185">Reference proteome</keyword>
<sequence length="422" mass="45400">MTAIGHLRDIPLMGVASVLVDAAAAGFRADAPEWINLGQGQPESGALPGAPERVKQVDLDPGDCTYGPVNGIPELRAAVADHYNRTYRSGAARKYTAENIAIVQGGRLALNRVLAALGECTIGYRFPDYAGYSDMLGTHLARLSPVPIPTRADNGFVLDETALDDLVTRCGGSVLLMSNPCNPTGSVLAGEALRRLVDKAKATGCTLLIDEFYSHYHYAPGPDGAWGPAELPVSAAAHVADPETDQVLLIDGLTKNFRYPGWRLGWVVGPVGFIAALDRVGAVLDGGASRVAQRAALDVLAPDHAARETLAVRREFARKRDTAVTALREMGVRVDVEPAGTFYVWGRLDELPEAIADGDAFFRAALRHRVVTIPGRVFDVNPGGRRHGPSAYASWARFSFGPEHARLVEGLERLRRMISEHR</sequence>
<dbReference type="Gene3D" id="3.40.640.10">
    <property type="entry name" value="Type I PLP-dependent aspartate aminotransferase-like (Major domain)"/>
    <property type="match status" value="1"/>
</dbReference>
<reference evidence="7" key="1">
    <citation type="journal article" date="2014" name="Int. J. Syst. Evol. Microbiol.">
        <title>Complete genome sequence of Corynebacterium casei LMG S-19264T (=DSM 44701T), isolated from a smear-ripened cheese.</title>
        <authorList>
            <consortium name="US DOE Joint Genome Institute (JGI-PGF)"/>
            <person name="Walter F."/>
            <person name="Albersmeier A."/>
            <person name="Kalinowski J."/>
            <person name="Ruckert C."/>
        </authorList>
    </citation>
    <scope>NUCLEOTIDE SEQUENCE</scope>
    <source>
        <strain evidence="7">JCM 3276</strain>
    </source>
</reference>
<comment type="cofactor">
    <cofactor evidence="1">
        <name>pyridoxal 5'-phosphate</name>
        <dbReference type="ChEBI" id="CHEBI:597326"/>
    </cofactor>
</comment>
<comment type="caution">
    <text evidence="7">The sequence shown here is derived from an EMBL/GenBank/DDBJ whole genome shotgun (WGS) entry which is preliminary data.</text>
</comment>
<feature type="domain" description="Aminotransferase class I/classII large" evidence="6">
    <location>
        <begin position="33"/>
        <end position="413"/>
    </location>
</feature>
<dbReference type="EMBL" id="BMRB01000002">
    <property type="protein sequence ID" value="GGS29554.1"/>
    <property type="molecule type" value="Genomic_DNA"/>
</dbReference>
<dbReference type="PANTHER" id="PTHR46383">
    <property type="entry name" value="ASPARTATE AMINOTRANSFERASE"/>
    <property type="match status" value="1"/>
</dbReference>
<dbReference type="AlphaFoldDB" id="A0A918GD05"/>
<dbReference type="Pfam" id="PF00155">
    <property type="entry name" value="Aminotran_1_2"/>
    <property type="match status" value="1"/>
</dbReference>
<protein>
    <submittedName>
        <fullName evidence="7">Aminotransferase</fullName>
    </submittedName>
</protein>
<evidence type="ECO:0000256" key="1">
    <source>
        <dbReference type="ARBA" id="ARBA00001933"/>
    </source>
</evidence>
<evidence type="ECO:0000259" key="6">
    <source>
        <dbReference type="Pfam" id="PF00155"/>
    </source>
</evidence>
<evidence type="ECO:0000256" key="4">
    <source>
        <dbReference type="ARBA" id="ARBA00022679"/>
    </source>
</evidence>
<comment type="similarity">
    <text evidence="2">Belongs to the class-I pyridoxal-phosphate-dependent aminotransferase family.</text>
</comment>
<dbReference type="RefSeq" id="WP_189210457.1">
    <property type="nucleotide sequence ID" value="NZ_BMRB01000002.1"/>
</dbReference>
<dbReference type="InterPro" id="IPR050596">
    <property type="entry name" value="AspAT/PAT-like"/>
</dbReference>